<dbReference type="AlphaFoldDB" id="A0A9P6T1X3"/>
<feature type="region of interest" description="Disordered" evidence="1">
    <location>
        <begin position="299"/>
        <end position="368"/>
    </location>
</feature>
<feature type="compositionally biased region" description="Low complexity" evidence="1">
    <location>
        <begin position="1"/>
        <end position="45"/>
    </location>
</feature>
<feature type="compositionally biased region" description="Low complexity" evidence="1">
    <location>
        <begin position="93"/>
        <end position="110"/>
    </location>
</feature>
<sequence length="368" mass="38322">MSTPASTIPTNTSSAPTATSAPATTSAATTQPTTTSAPSTSSSSTLPVDPNTSTVSPSPAPATDTKTSNGSGSKTKTSKSYGSGTATISGGPSSSNTPGDNGDNGSNNDTQGGGGSKIIGPVVGSICGVLVLAFIVGVFVMRYRKKSKARKRRLDFLNDHGNASATSAPITSSQHQDSPGIPAAALARPSTPGGGRPSNLGGRPMEMTAVGGGMAGTAHVPNEGYDYQPGYQQQANYGGYQEQYDQNDQYDPYYAQHQGYYPEQQQQYPQQQYQQQQYQQQQYPNQFAPPAVIGGSPAMTHASAAYPPPPPSTITGGHSSPRTPQQSNVNVASYEKNAISETGYTPTHSQSRNPQLVPENEERIKVPV</sequence>
<comment type="caution">
    <text evidence="3">The sequence shown here is derived from an EMBL/GenBank/DDBJ whole genome shotgun (WGS) entry which is preliminary data.</text>
</comment>
<evidence type="ECO:0000313" key="3">
    <source>
        <dbReference type="EMBL" id="KAG0018987.1"/>
    </source>
</evidence>
<keyword evidence="4" id="KW-1185">Reference proteome</keyword>
<feature type="region of interest" description="Disordered" evidence="1">
    <location>
        <begin position="1"/>
        <end position="113"/>
    </location>
</feature>
<feature type="compositionally biased region" description="Polar residues" evidence="1">
    <location>
        <begin position="339"/>
        <end position="354"/>
    </location>
</feature>
<evidence type="ECO:0000256" key="1">
    <source>
        <dbReference type="SAM" id="MobiDB-lite"/>
    </source>
</evidence>
<keyword evidence="2" id="KW-0472">Membrane</keyword>
<feature type="transmembrane region" description="Helical" evidence="2">
    <location>
        <begin position="118"/>
        <end position="143"/>
    </location>
</feature>
<keyword evidence="2" id="KW-1133">Transmembrane helix</keyword>
<protein>
    <submittedName>
        <fullName evidence="3">Uncharacterized protein</fullName>
    </submittedName>
</protein>
<name>A0A9P6T1X3_9FUNG</name>
<accession>A0A9P6T1X3</accession>
<reference evidence="3" key="1">
    <citation type="journal article" date="2020" name="Fungal Divers.">
        <title>Resolving the Mortierellaceae phylogeny through synthesis of multi-gene phylogenetics and phylogenomics.</title>
        <authorList>
            <person name="Vandepol N."/>
            <person name="Liber J."/>
            <person name="Desiro A."/>
            <person name="Na H."/>
            <person name="Kennedy M."/>
            <person name="Barry K."/>
            <person name="Grigoriev I.V."/>
            <person name="Miller A.N."/>
            <person name="O'Donnell K."/>
            <person name="Stajich J.E."/>
            <person name="Bonito G."/>
        </authorList>
    </citation>
    <scope>NUCLEOTIDE SEQUENCE</scope>
    <source>
        <strain evidence="3">NRRL 2769</strain>
    </source>
</reference>
<dbReference type="Proteomes" id="UP000703661">
    <property type="component" value="Unassembled WGS sequence"/>
</dbReference>
<feature type="compositionally biased region" description="Polar residues" evidence="1">
    <location>
        <begin position="163"/>
        <end position="177"/>
    </location>
</feature>
<keyword evidence="2" id="KW-0812">Transmembrane</keyword>
<evidence type="ECO:0000256" key="2">
    <source>
        <dbReference type="SAM" id="Phobius"/>
    </source>
</evidence>
<feature type="compositionally biased region" description="Low complexity" evidence="1">
    <location>
        <begin position="63"/>
        <end position="85"/>
    </location>
</feature>
<feature type="compositionally biased region" description="Polar residues" evidence="1">
    <location>
        <begin position="313"/>
        <end position="331"/>
    </location>
</feature>
<organism evidence="3 4">
    <name type="scientific">Entomortierella chlamydospora</name>
    <dbReference type="NCBI Taxonomy" id="101097"/>
    <lineage>
        <taxon>Eukaryota</taxon>
        <taxon>Fungi</taxon>
        <taxon>Fungi incertae sedis</taxon>
        <taxon>Mucoromycota</taxon>
        <taxon>Mortierellomycotina</taxon>
        <taxon>Mortierellomycetes</taxon>
        <taxon>Mortierellales</taxon>
        <taxon>Mortierellaceae</taxon>
        <taxon>Entomortierella</taxon>
    </lineage>
</organism>
<evidence type="ECO:0000313" key="4">
    <source>
        <dbReference type="Proteomes" id="UP000703661"/>
    </source>
</evidence>
<dbReference type="OrthoDB" id="2449212at2759"/>
<gene>
    <name evidence="3" type="ORF">BGZ80_006457</name>
</gene>
<proteinExistence type="predicted"/>
<feature type="region of interest" description="Disordered" evidence="1">
    <location>
        <begin position="163"/>
        <end position="215"/>
    </location>
</feature>
<dbReference type="EMBL" id="JAAAID010000319">
    <property type="protein sequence ID" value="KAG0018987.1"/>
    <property type="molecule type" value="Genomic_DNA"/>
</dbReference>